<comment type="caution">
    <text evidence="1">The sequence shown here is derived from an EMBL/GenBank/DDBJ whole genome shotgun (WGS) entry which is preliminary data.</text>
</comment>
<proteinExistence type="predicted"/>
<evidence type="ECO:0000313" key="1">
    <source>
        <dbReference type="EMBL" id="KAI8559075.1"/>
    </source>
</evidence>
<name>A0ACC0P0R6_RHOML</name>
<protein>
    <submittedName>
        <fullName evidence="1">Uncharacterized protein</fullName>
    </submittedName>
</protein>
<accession>A0ACC0P0R6</accession>
<evidence type="ECO:0000313" key="2">
    <source>
        <dbReference type="Proteomes" id="UP001062846"/>
    </source>
</evidence>
<keyword evidence="2" id="KW-1185">Reference proteome</keyword>
<reference evidence="1" key="1">
    <citation type="submission" date="2022-02" db="EMBL/GenBank/DDBJ databases">
        <title>Plant Genome Project.</title>
        <authorList>
            <person name="Zhang R.-G."/>
        </authorList>
    </citation>
    <scope>NUCLEOTIDE SEQUENCE</scope>
    <source>
        <strain evidence="1">AT1</strain>
    </source>
</reference>
<organism evidence="1 2">
    <name type="scientific">Rhododendron molle</name>
    <name type="common">Chinese azalea</name>
    <name type="synonym">Azalea mollis</name>
    <dbReference type="NCBI Taxonomy" id="49168"/>
    <lineage>
        <taxon>Eukaryota</taxon>
        <taxon>Viridiplantae</taxon>
        <taxon>Streptophyta</taxon>
        <taxon>Embryophyta</taxon>
        <taxon>Tracheophyta</taxon>
        <taxon>Spermatophyta</taxon>
        <taxon>Magnoliopsida</taxon>
        <taxon>eudicotyledons</taxon>
        <taxon>Gunneridae</taxon>
        <taxon>Pentapetalae</taxon>
        <taxon>asterids</taxon>
        <taxon>Ericales</taxon>
        <taxon>Ericaceae</taxon>
        <taxon>Ericoideae</taxon>
        <taxon>Rhodoreae</taxon>
        <taxon>Rhododendron</taxon>
    </lineage>
</organism>
<dbReference type="EMBL" id="CM046391">
    <property type="protein sequence ID" value="KAI8559075.1"/>
    <property type="molecule type" value="Genomic_DNA"/>
</dbReference>
<gene>
    <name evidence="1" type="ORF">RHMOL_Rhmol04G0146800</name>
</gene>
<sequence length="127" mass="14642">MIFAFATTHTRVFFVKYSTRPMHHMFGNLLIQIRKLVWIGNFCTYKLIKFVRAGLQVIVIKRSSFPKRWTNAIASRYLRRISLGPPTKDPGNTTLFPTMLPLLSPANTLSTIPWYSSALISDCFCRK</sequence>
<dbReference type="Proteomes" id="UP001062846">
    <property type="component" value="Chromosome 4"/>
</dbReference>